<evidence type="ECO:0000256" key="2">
    <source>
        <dbReference type="PIRSR" id="PIRSR018249-2"/>
    </source>
</evidence>
<dbReference type="GO" id="GO:0008168">
    <property type="term" value="F:methyltransferase activity"/>
    <property type="evidence" value="ECO:0007669"/>
    <property type="project" value="UniProtKB-KW"/>
</dbReference>
<dbReference type="Gene3D" id="3.40.50.150">
    <property type="entry name" value="Vaccinia Virus protein VP39"/>
    <property type="match status" value="1"/>
</dbReference>
<dbReference type="InterPro" id="IPR016718">
    <property type="entry name" value="rRNA_m1G-MeTrfase_A_prd"/>
</dbReference>
<dbReference type="PIRSF" id="PIRSF018249">
    <property type="entry name" value="MyrA_prd"/>
    <property type="match status" value="1"/>
</dbReference>
<dbReference type="HOGENOM" id="CLU_050931_1_0_11"/>
<evidence type="ECO:0000259" key="3">
    <source>
        <dbReference type="Pfam" id="PF13649"/>
    </source>
</evidence>
<keyword evidence="5" id="KW-0808">Transferase</keyword>
<feature type="binding site" evidence="2">
    <location>
        <position position="79"/>
    </location>
    <ligand>
        <name>S-adenosyl-L-methionine</name>
        <dbReference type="ChEBI" id="CHEBI:59789"/>
    </ligand>
</feature>
<organism evidence="5 6">
    <name type="scientific">Renibacterium salmoninarum (strain ATCC 33209 / DSM 20767 / JCM 11484 / NBRC 15589 / NCIMB 2235)</name>
    <dbReference type="NCBI Taxonomy" id="288705"/>
    <lineage>
        <taxon>Bacteria</taxon>
        <taxon>Bacillati</taxon>
        <taxon>Actinomycetota</taxon>
        <taxon>Actinomycetes</taxon>
        <taxon>Micrococcales</taxon>
        <taxon>Micrococcaceae</taxon>
        <taxon>Renibacterium</taxon>
    </lineage>
</organism>
<feature type="binding site" evidence="2">
    <location>
        <position position="199"/>
    </location>
    <ligand>
        <name>S-adenosyl-L-methionine</name>
        <dbReference type="ChEBI" id="CHEBI:59789"/>
    </ligand>
</feature>
<keyword evidence="1" id="KW-0862">Zinc</keyword>
<feature type="domain" description="23S rRNA (guanine(745)-N(1))-methyltransferase N-terminal" evidence="4">
    <location>
        <begin position="15"/>
        <end position="52"/>
    </location>
</feature>
<accession>A9WSG4</accession>
<gene>
    <name evidence="5" type="ordered locus">RSal33209_2019</name>
</gene>
<dbReference type="STRING" id="288705.RSal33209_2019"/>
<dbReference type="eggNOG" id="COG2226">
    <property type="taxonomic scope" value="Bacteria"/>
</dbReference>
<dbReference type="AlphaFoldDB" id="A9WSG4"/>
<dbReference type="Pfam" id="PF13649">
    <property type="entry name" value="Methyltransf_25"/>
    <property type="match status" value="1"/>
</dbReference>
<dbReference type="EMBL" id="CP000910">
    <property type="protein sequence ID" value="ABY23752.1"/>
    <property type="molecule type" value="Genomic_DNA"/>
</dbReference>
<dbReference type="InterPro" id="IPR041698">
    <property type="entry name" value="Methyltransf_25"/>
</dbReference>
<dbReference type="Pfam" id="PF21302">
    <property type="entry name" value="Zn_ribbon_RlmA"/>
    <property type="match status" value="1"/>
</dbReference>
<dbReference type="InterPro" id="IPR029063">
    <property type="entry name" value="SAM-dependent_MTases_sf"/>
</dbReference>
<dbReference type="Proteomes" id="UP000002007">
    <property type="component" value="Chromosome"/>
</dbReference>
<feature type="binding site" evidence="1">
    <location>
        <position position="39"/>
    </location>
    <ligand>
        <name>Zn(2+)</name>
        <dbReference type="ChEBI" id="CHEBI:29105"/>
    </ligand>
</feature>
<feature type="domain" description="Methyltransferase" evidence="3">
    <location>
        <begin position="103"/>
        <end position="188"/>
    </location>
</feature>
<evidence type="ECO:0000256" key="1">
    <source>
        <dbReference type="PIRSR" id="PIRSR018249-1"/>
    </source>
</evidence>
<dbReference type="GO" id="GO:0046872">
    <property type="term" value="F:metal ion binding"/>
    <property type="evidence" value="ECO:0007669"/>
    <property type="project" value="UniProtKB-KW"/>
</dbReference>
<protein>
    <submittedName>
        <fullName evidence="5">23S rRNA m(1)G 745 methyltransferase</fullName>
    </submittedName>
</protein>
<dbReference type="KEGG" id="rsa:RSal33209_2019"/>
<dbReference type="CDD" id="cd02440">
    <property type="entry name" value="AdoMet_MTases"/>
    <property type="match status" value="1"/>
</dbReference>
<keyword evidence="5" id="KW-0489">Methyltransferase</keyword>
<dbReference type="InterPro" id="IPR048647">
    <property type="entry name" value="RlmA_N"/>
</dbReference>
<dbReference type="GO" id="GO:0032259">
    <property type="term" value="P:methylation"/>
    <property type="evidence" value="ECO:0007669"/>
    <property type="project" value="UniProtKB-KW"/>
</dbReference>
<evidence type="ECO:0000259" key="4">
    <source>
        <dbReference type="Pfam" id="PF21302"/>
    </source>
</evidence>
<keyword evidence="6" id="KW-1185">Reference proteome</keyword>
<reference evidence="6" key="1">
    <citation type="journal article" date="2008" name="J. Bacteriol.">
        <title>Genome sequence of the fish pathogen Renibacterium salmoninarum suggests reductive evolution away from an environmental Arthrobacter ancestor.</title>
        <authorList>
            <person name="Wiens G.D."/>
            <person name="Rockey D.D."/>
            <person name="Wu Z."/>
            <person name="Chang J."/>
            <person name="Levy R."/>
            <person name="Crane S."/>
            <person name="Chen D.S."/>
            <person name="Capri G.R."/>
            <person name="Burnett J.R."/>
            <person name="Sudheesh P.S."/>
            <person name="Schipma M.J."/>
            <person name="Burd H."/>
            <person name="Bhattacharyya A."/>
            <person name="Rhodes L.D."/>
            <person name="Kaul R."/>
            <person name="Strom M.S."/>
        </authorList>
    </citation>
    <scope>NUCLEOTIDE SEQUENCE [LARGE SCALE GENOMIC DNA]</scope>
    <source>
        <strain evidence="6">ATCC 33209 / DSM 20767 / JCM 11484 / NBRC 15589 / NCIMB 2235</strain>
    </source>
</reference>
<proteinExistence type="predicted"/>
<keyword evidence="2" id="KW-0949">S-adenosyl-L-methionine</keyword>
<sequence length="300" mass="32450">MTQREISSAAFQMLLCPVCAESFELSTDGTLGVLCSSGHRYDFARYGYLNMLTGTRSKATPDTSAMANARSNFLDAGHFAALTQQISASFADYAPALRTDSVIVDAGCGTGHYLASLLSGPARDRAAIGLDLSVEALRTAVKANPQMLALVWDLWRPLPLAARSADVVLVVFAPRNFAEFQRILRTDGVLIVATPLPDHLAGLPQIVGKIGQQPDKHEALLSATAEYFDLVTEHEIHAKANLSQSELHQLLLMGPNGHHLTEEALASLTEDSYQVQFGFRVSVFKPIRSSPTTSAVAFHR</sequence>
<dbReference type="RefSeq" id="WP_012245422.1">
    <property type="nucleotide sequence ID" value="NC_010168.1"/>
</dbReference>
<keyword evidence="1" id="KW-0479">Metal-binding</keyword>
<feature type="binding site" evidence="1">
    <location>
        <position position="35"/>
    </location>
    <ligand>
        <name>Zn(2+)</name>
        <dbReference type="ChEBI" id="CHEBI:29105"/>
    </ligand>
</feature>
<evidence type="ECO:0000313" key="5">
    <source>
        <dbReference type="EMBL" id="ABY23752.1"/>
    </source>
</evidence>
<name>A9WSG4_RENSM</name>
<evidence type="ECO:0000313" key="6">
    <source>
        <dbReference type="Proteomes" id="UP000002007"/>
    </source>
</evidence>
<feature type="binding site" evidence="2">
    <location>
        <begin position="110"/>
        <end position="111"/>
    </location>
    <ligand>
        <name>S-adenosyl-L-methionine</name>
        <dbReference type="ChEBI" id="CHEBI:59789"/>
    </ligand>
</feature>
<dbReference type="SUPFAM" id="SSF53335">
    <property type="entry name" value="S-adenosyl-L-methionine-dependent methyltransferases"/>
    <property type="match status" value="1"/>
</dbReference>